<comment type="caution">
    <text evidence="1">The sequence shown here is derived from an EMBL/GenBank/DDBJ whole genome shotgun (WGS) entry which is preliminary data.</text>
</comment>
<sequence length="372" mass="42134">MEYIGATGVEVIFDGVPIKSSQNLPLSQRNANSLVCKSWLNLQGQLLRSIRVLDWEFLESGRFYKHNMLLPVEMIDKGLANLASGCTNLSRIVVVGANELGLLSVAEECLTLQELELHKCSDNVLRGNCLHVRIFKSLKLVGHLDGFYSLLVSDIGLTILAQGCKRLVKLELSSCESSFDGIKAIGQCCQMLEELTFIDHRMDGGWMAALSYSENLKTFECQLRDKKNVRLLFRVCEAVREVMFQDCWGLDNDIFSFASVFRSAAVSGSQWILVWYRSGGGEEVGCALFICRWRRSWMEEEEVCKRGRIKVFIFRRMLTANNRRMVKSLLHFQPLFSTLKELKWRPDTKSLLASSLMGTGMGRKRMASLEGV</sequence>
<name>A0ACC0YVV9_9ROSI</name>
<evidence type="ECO:0000313" key="1">
    <source>
        <dbReference type="EMBL" id="KAJ0041314.1"/>
    </source>
</evidence>
<reference evidence="2" key="1">
    <citation type="journal article" date="2023" name="G3 (Bethesda)">
        <title>Genome assembly and association tests identify interacting loci associated with vigor, precocity, and sex in interspecific pistachio rootstocks.</title>
        <authorList>
            <person name="Palmer W."/>
            <person name="Jacygrad E."/>
            <person name="Sagayaradj S."/>
            <person name="Cavanaugh K."/>
            <person name="Han R."/>
            <person name="Bertier L."/>
            <person name="Beede B."/>
            <person name="Kafkas S."/>
            <person name="Golino D."/>
            <person name="Preece J."/>
            <person name="Michelmore R."/>
        </authorList>
    </citation>
    <scope>NUCLEOTIDE SEQUENCE [LARGE SCALE GENOMIC DNA]</scope>
</reference>
<dbReference type="EMBL" id="CM047740">
    <property type="protein sequence ID" value="KAJ0041314.1"/>
    <property type="molecule type" value="Genomic_DNA"/>
</dbReference>
<protein>
    <submittedName>
        <fullName evidence="1">Uncharacterized protein</fullName>
    </submittedName>
</protein>
<organism evidence="1 2">
    <name type="scientific">Pistacia integerrima</name>
    <dbReference type="NCBI Taxonomy" id="434235"/>
    <lineage>
        <taxon>Eukaryota</taxon>
        <taxon>Viridiplantae</taxon>
        <taxon>Streptophyta</taxon>
        <taxon>Embryophyta</taxon>
        <taxon>Tracheophyta</taxon>
        <taxon>Spermatophyta</taxon>
        <taxon>Magnoliopsida</taxon>
        <taxon>eudicotyledons</taxon>
        <taxon>Gunneridae</taxon>
        <taxon>Pentapetalae</taxon>
        <taxon>rosids</taxon>
        <taxon>malvids</taxon>
        <taxon>Sapindales</taxon>
        <taxon>Anacardiaceae</taxon>
        <taxon>Pistacia</taxon>
    </lineage>
</organism>
<evidence type="ECO:0000313" key="2">
    <source>
        <dbReference type="Proteomes" id="UP001163603"/>
    </source>
</evidence>
<gene>
    <name evidence="1" type="ORF">Pint_27267</name>
</gene>
<proteinExistence type="predicted"/>
<accession>A0ACC0YVV9</accession>
<dbReference type="Proteomes" id="UP001163603">
    <property type="component" value="Chromosome 5"/>
</dbReference>
<keyword evidence="2" id="KW-1185">Reference proteome</keyword>